<dbReference type="EMBL" id="QFPP01000114">
    <property type="protein sequence ID" value="PZQ74784.1"/>
    <property type="molecule type" value="Genomic_DNA"/>
</dbReference>
<evidence type="ECO:0000313" key="2">
    <source>
        <dbReference type="EMBL" id="PZQ74784.1"/>
    </source>
</evidence>
<dbReference type="InterPro" id="IPR043129">
    <property type="entry name" value="ATPase_NBD"/>
</dbReference>
<gene>
    <name evidence="2" type="ORF">DI563_11390</name>
</gene>
<protein>
    <submittedName>
        <fullName evidence="2">General secretion pathway protein GspL</fullName>
    </submittedName>
</protein>
<evidence type="ECO:0000313" key="3">
    <source>
        <dbReference type="Proteomes" id="UP000249135"/>
    </source>
</evidence>
<sequence length="403" mass="41996">MALIFVQPPLPSASAGADFAWAGWSNDGKRLRRQGIAPPALLPGQGHVTVVLPAAALSWQQVTLPQGSTASAARLRSVLGGMLEDRLLDEPEQLHFALEPGAKTGVPVWVAICHKGWLRGVVQSLEGAGRRIARLVPEFTPRPAGAPPLLCATGDPDAAQLTLCDERGVLSLPLTAAGLSLAGPLPETAVATTEPAVAQLAEGLLGRPLAIVPAPARWLEASQLPWDLAQFDFATSGRARAGKQLAALGQALWRAPRWRAARWGAGVLVAAQLIGVNAWAWKERNALEAKRAAIGQALTQTFPSVTYVSDQPALQMSREVAALQQATGGVTPADLEPMLGALAASLPAGRVPTAIDYSAGQLRLRGLGLSLSEIGGLGTQLAARGYNARGEGDLLLVQAEAAR</sequence>
<comment type="caution">
    <text evidence="2">The sequence shown here is derived from an EMBL/GenBank/DDBJ whole genome shotgun (WGS) entry which is preliminary data.</text>
</comment>
<dbReference type="AlphaFoldDB" id="A0A2W5QCG7"/>
<dbReference type="GO" id="GO:0015628">
    <property type="term" value="P:protein secretion by the type II secretion system"/>
    <property type="evidence" value="ECO:0007669"/>
    <property type="project" value="InterPro"/>
</dbReference>
<dbReference type="GO" id="GO:0015627">
    <property type="term" value="C:type II protein secretion system complex"/>
    <property type="evidence" value="ECO:0007669"/>
    <property type="project" value="InterPro"/>
</dbReference>
<name>A0A2W5QCG7_VARPD</name>
<dbReference type="Pfam" id="PF05134">
    <property type="entry name" value="T2SSL"/>
    <property type="match status" value="1"/>
</dbReference>
<proteinExistence type="predicted"/>
<dbReference type="GO" id="GO:0009276">
    <property type="term" value="C:Gram-negative-bacterium-type cell wall"/>
    <property type="evidence" value="ECO:0007669"/>
    <property type="project" value="InterPro"/>
</dbReference>
<organism evidence="2 3">
    <name type="scientific">Variovorax paradoxus</name>
    <dbReference type="NCBI Taxonomy" id="34073"/>
    <lineage>
        <taxon>Bacteria</taxon>
        <taxon>Pseudomonadati</taxon>
        <taxon>Pseudomonadota</taxon>
        <taxon>Betaproteobacteria</taxon>
        <taxon>Burkholderiales</taxon>
        <taxon>Comamonadaceae</taxon>
        <taxon>Variovorax</taxon>
    </lineage>
</organism>
<dbReference type="InterPro" id="IPR024230">
    <property type="entry name" value="GspL_cyto_dom"/>
</dbReference>
<evidence type="ECO:0000259" key="1">
    <source>
        <dbReference type="Pfam" id="PF05134"/>
    </source>
</evidence>
<feature type="domain" description="GspL cytoplasmic actin-ATPase-like" evidence="1">
    <location>
        <begin position="12"/>
        <end position="138"/>
    </location>
</feature>
<dbReference type="Gene3D" id="3.30.420.380">
    <property type="match status" value="1"/>
</dbReference>
<dbReference type="Proteomes" id="UP000249135">
    <property type="component" value="Unassembled WGS sequence"/>
</dbReference>
<accession>A0A2W5QCG7</accession>
<dbReference type="NCBIfam" id="TIGR01709">
    <property type="entry name" value="typeII_sec_gspL"/>
    <property type="match status" value="1"/>
</dbReference>
<dbReference type="InterPro" id="IPR007812">
    <property type="entry name" value="T2SS_protein-GspL"/>
</dbReference>
<reference evidence="2 3" key="1">
    <citation type="submission" date="2017-08" db="EMBL/GenBank/DDBJ databases">
        <title>Infants hospitalized years apart are colonized by the same room-sourced microbial strains.</title>
        <authorList>
            <person name="Brooks B."/>
            <person name="Olm M.R."/>
            <person name="Firek B.A."/>
            <person name="Baker R."/>
            <person name="Thomas B.C."/>
            <person name="Morowitz M.J."/>
            <person name="Banfield J.F."/>
        </authorList>
    </citation>
    <scope>NUCLEOTIDE SEQUENCE [LARGE SCALE GENOMIC DNA]</scope>
    <source>
        <strain evidence="2">S2_005_003_R2_41</strain>
    </source>
</reference>
<dbReference type="SUPFAM" id="SSF53067">
    <property type="entry name" value="Actin-like ATPase domain"/>
    <property type="match status" value="1"/>
</dbReference>